<gene>
    <name evidence="1" type="ORF">ECRASSUSDP1_LOCUS17568</name>
</gene>
<name>A0AAD1XP34_EUPCR</name>
<evidence type="ECO:0000313" key="1">
    <source>
        <dbReference type="EMBL" id="CAI2376199.1"/>
    </source>
</evidence>
<dbReference type="Proteomes" id="UP001295684">
    <property type="component" value="Unassembled WGS sequence"/>
</dbReference>
<reference evidence="1" key="1">
    <citation type="submission" date="2023-07" db="EMBL/GenBank/DDBJ databases">
        <authorList>
            <consortium name="AG Swart"/>
            <person name="Singh M."/>
            <person name="Singh A."/>
            <person name="Seah K."/>
            <person name="Emmerich C."/>
        </authorList>
    </citation>
    <scope>NUCLEOTIDE SEQUENCE</scope>
    <source>
        <strain evidence="1">DP1</strain>
    </source>
</reference>
<accession>A0AAD1XP34</accession>
<dbReference type="EMBL" id="CAMPGE010017741">
    <property type="protein sequence ID" value="CAI2376199.1"/>
    <property type="molecule type" value="Genomic_DNA"/>
</dbReference>
<evidence type="ECO:0000313" key="2">
    <source>
        <dbReference type="Proteomes" id="UP001295684"/>
    </source>
</evidence>
<sequence length="209" mass="25237">MYEDQYQREKVMREVFYEQQEKENKEVDDKRPALFRKHKAYNSQPDKNIHEEFKDMSSKESSFKDMKKQYNVSEKQNQVDYLNQQVFQAMFNALKDRQIKFYAFLNKEFNILNYKSARCSYYCFEDMSSSVMEASQCVHLCREGIIECKDYAENLQKQADQEIKDCQEKAMDIKKLSDPMMHWISCYEKLIGKFDDMEKELMSEFSNII</sequence>
<dbReference type="AlphaFoldDB" id="A0AAD1XP34"/>
<protein>
    <submittedName>
        <fullName evidence="1">Uncharacterized protein</fullName>
    </submittedName>
</protein>
<organism evidence="1 2">
    <name type="scientific">Euplotes crassus</name>
    <dbReference type="NCBI Taxonomy" id="5936"/>
    <lineage>
        <taxon>Eukaryota</taxon>
        <taxon>Sar</taxon>
        <taxon>Alveolata</taxon>
        <taxon>Ciliophora</taxon>
        <taxon>Intramacronucleata</taxon>
        <taxon>Spirotrichea</taxon>
        <taxon>Hypotrichia</taxon>
        <taxon>Euplotida</taxon>
        <taxon>Euplotidae</taxon>
        <taxon>Moneuplotes</taxon>
    </lineage>
</organism>
<proteinExistence type="predicted"/>
<keyword evidence="2" id="KW-1185">Reference proteome</keyword>
<comment type="caution">
    <text evidence="1">The sequence shown here is derived from an EMBL/GenBank/DDBJ whole genome shotgun (WGS) entry which is preliminary data.</text>
</comment>